<dbReference type="GO" id="GO:0016747">
    <property type="term" value="F:acyltransferase activity, transferring groups other than amino-acyl groups"/>
    <property type="evidence" value="ECO:0007669"/>
    <property type="project" value="InterPro"/>
</dbReference>
<proteinExistence type="predicted"/>
<dbReference type="Pfam" id="PF13508">
    <property type="entry name" value="Acetyltransf_7"/>
    <property type="match status" value="1"/>
</dbReference>
<evidence type="ECO:0000313" key="3">
    <source>
        <dbReference type="Proteomes" id="UP000799772"/>
    </source>
</evidence>
<dbReference type="SUPFAM" id="SSF55729">
    <property type="entry name" value="Acyl-CoA N-acyltransferases (Nat)"/>
    <property type="match status" value="1"/>
</dbReference>
<dbReference type="InterPro" id="IPR052523">
    <property type="entry name" value="Trichothecene_AcTrans"/>
</dbReference>
<dbReference type="InterPro" id="IPR000182">
    <property type="entry name" value="GNAT_dom"/>
</dbReference>
<feature type="domain" description="N-acetyltransferase" evidence="1">
    <location>
        <begin position="117"/>
        <end position="183"/>
    </location>
</feature>
<dbReference type="Proteomes" id="UP000799772">
    <property type="component" value="Unassembled WGS sequence"/>
</dbReference>
<reference evidence="2" key="1">
    <citation type="journal article" date="2020" name="Stud. Mycol.">
        <title>101 Dothideomycetes genomes: a test case for predicting lifestyles and emergence of pathogens.</title>
        <authorList>
            <person name="Haridas S."/>
            <person name="Albert R."/>
            <person name="Binder M."/>
            <person name="Bloem J."/>
            <person name="Labutti K."/>
            <person name="Salamov A."/>
            <person name="Andreopoulos B."/>
            <person name="Baker S."/>
            <person name="Barry K."/>
            <person name="Bills G."/>
            <person name="Bluhm B."/>
            <person name="Cannon C."/>
            <person name="Castanera R."/>
            <person name="Culley D."/>
            <person name="Daum C."/>
            <person name="Ezra D."/>
            <person name="Gonzalez J."/>
            <person name="Henrissat B."/>
            <person name="Kuo A."/>
            <person name="Liang C."/>
            <person name="Lipzen A."/>
            <person name="Lutzoni F."/>
            <person name="Magnuson J."/>
            <person name="Mondo S."/>
            <person name="Nolan M."/>
            <person name="Ohm R."/>
            <person name="Pangilinan J."/>
            <person name="Park H.-J."/>
            <person name="Ramirez L."/>
            <person name="Alfaro M."/>
            <person name="Sun H."/>
            <person name="Tritt A."/>
            <person name="Yoshinaga Y."/>
            <person name="Zwiers L.-H."/>
            <person name="Turgeon B."/>
            <person name="Goodwin S."/>
            <person name="Spatafora J."/>
            <person name="Crous P."/>
            <person name="Grigoriev I."/>
        </authorList>
    </citation>
    <scope>NUCLEOTIDE SEQUENCE</scope>
    <source>
        <strain evidence="2">CBS 133067</strain>
    </source>
</reference>
<gene>
    <name evidence="2" type="ORF">NA57DRAFT_80402</name>
</gene>
<comment type="caution">
    <text evidence="2">The sequence shown here is derived from an EMBL/GenBank/DDBJ whole genome shotgun (WGS) entry which is preliminary data.</text>
</comment>
<name>A0A9P4M2F9_9PEZI</name>
<dbReference type="AlphaFoldDB" id="A0A9P4M2F9"/>
<keyword evidence="3" id="KW-1185">Reference proteome</keyword>
<dbReference type="CDD" id="cd04301">
    <property type="entry name" value="NAT_SF"/>
    <property type="match status" value="1"/>
</dbReference>
<protein>
    <recommendedName>
        <fullName evidence="1">N-acetyltransferase domain-containing protein</fullName>
    </recommendedName>
</protein>
<dbReference type="Gene3D" id="3.40.630.30">
    <property type="match status" value="1"/>
</dbReference>
<evidence type="ECO:0000259" key="1">
    <source>
        <dbReference type="Pfam" id="PF13508"/>
    </source>
</evidence>
<dbReference type="OrthoDB" id="4738875at2759"/>
<evidence type="ECO:0000313" key="2">
    <source>
        <dbReference type="EMBL" id="KAF2094603.1"/>
    </source>
</evidence>
<organism evidence="2 3">
    <name type="scientific">Rhizodiscina lignyota</name>
    <dbReference type="NCBI Taxonomy" id="1504668"/>
    <lineage>
        <taxon>Eukaryota</taxon>
        <taxon>Fungi</taxon>
        <taxon>Dikarya</taxon>
        <taxon>Ascomycota</taxon>
        <taxon>Pezizomycotina</taxon>
        <taxon>Dothideomycetes</taxon>
        <taxon>Pleosporomycetidae</taxon>
        <taxon>Aulographales</taxon>
        <taxon>Rhizodiscinaceae</taxon>
        <taxon>Rhizodiscina</taxon>
    </lineage>
</organism>
<dbReference type="PANTHER" id="PTHR42791:SF2">
    <property type="entry name" value="N-ACETYLTRANSFERASE DOMAIN-CONTAINING PROTEIN"/>
    <property type="match status" value="1"/>
</dbReference>
<accession>A0A9P4M2F9</accession>
<dbReference type="InterPro" id="IPR016181">
    <property type="entry name" value="Acyl_CoA_acyltransferase"/>
</dbReference>
<dbReference type="PANTHER" id="PTHR42791">
    <property type="entry name" value="GNAT FAMILY ACETYLTRANSFERASE"/>
    <property type="match status" value="1"/>
</dbReference>
<dbReference type="EMBL" id="ML978134">
    <property type="protein sequence ID" value="KAF2094603.1"/>
    <property type="molecule type" value="Genomic_DNA"/>
</dbReference>
<sequence length="216" mass="24638">MGYTVTPFDGHAQGDRVVDIILDAWKTDDLWEPTNRNVTREAQHKWMKDIFIEGFSGPNYHYFGVKDESGKIIAWTCLQYAGPQSEKEKEMASGKILPPPAPGMHEGLMKEMFAFLGCAAPYGYDPEKDFHRRGTMVDPDYQRRGLGTLLTKYCNKIADEAGARTFVPARPSSKHMFEQCGFVVLDEFPIDMKKYPDIEDNHVAENWLLVREAQKP</sequence>